<reference evidence="1 2" key="1">
    <citation type="submission" date="2020-09" db="EMBL/GenBank/DDBJ databases">
        <title>Investigation of environmental microbes.</title>
        <authorList>
            <person name="Ou Y."/>
            <person name="Kang Q."/>
        </authorList>
    </citation>
    <scope>NUCLEOTIDE SEQUENCE [LARGE SCALE GENOMIC DNA]</scope>
    <source>
        <strain evidence="1 2">KJZ-14</strain>
    </source>
</reference>
<dbReference type="AlphaFoldDB" id="A0A7H2BFZ5"/>
<gene>
    <name evidence="1" type="ORF">IDM49_04855</name>
</gene>
<evidence type="ECO:0000313" key="1">
    <source>
        <dbReference type="EMBL" id="QNV38591.1"/>
    </source>
</evidence>
<organism evidence="1 2">
    <name type="scientific">Rothia terrae</name>
    <dbReference type="NCBI Taxonomy" id="396015"/>
    <lineage>
        <taxon>Bacteria</taxon>
        <taxon>Bacillati</taxon>
        <taxon>Actinomycetota</taxon>
        <taxon>Actinomycetes</taxon>
        <taxon>Micrococcales</taxon>
        <taxon>Micrococcaceae</taxon>
        <taxon>Rothia</taxon>
    </lineage>
</organism>
<accession>A0A7H2BFZ5</accession>
<dbReference type="EMBL" id="CP061539">
    <property type="protein sequence ID" value="QNV38591.1"/>
    <property type="molecule type" value="Genomic_DNA"/>
</dbReference>
<proteinExistence type="predicted"/>
<dbReference type="GeneID" id="96623556"/>
<dbReference type="KEGG" id="rter:IDM49_04855"/>
<keyword evidence="2" id="KW-1185">Reference proteome</keyword>
<dbReference type="Proteomes" id="UP000516404">
    <property type="component" value="Chromosome"/>
</dbReference>
<evidence type="ECO:0000313" key="2">
    <source>
        <dbReference type="Proteomes" id="UP000516404"/>
    </source>
</evidence>
<protein>
    <submittedName>
        <fullName evidence="1">Uncharacterized protein</fullName>
    </submittedName>
</protein>
<sequence length="154" mass="17049">MNKEHLESNQIATLLHTVFDEQIINYGAYNLVLATGSAIYQNPDVAQHQSADQELFLVGYREMPREMVITPIQTPEITSGGAPTSIDNTTIASMSTVDATQLKISLTNGSVFDLSFIPVHTFKSDHGQGQLDQSFDLDDFFNFINNSHLLEEVA</sequence>
<dbReference type="RefSeq" id="WP_190725220.1">
    <property type="nucleotide sequence ID" value="NZ_CP061539.1"/>
</dbReference>
<name>A0A7H2BFZ5_9MICC</name>